<dbReference type="InterPro" id="IPR029068">
    <property type="entry name" value="Glyas_Bleomycin-R_OHBP_Dase"/>
</dbReference>
<evidence type="ECO:0000313" key="3">
    <source>
        <dbReference type="Proteomes" id="UP000233597"/>
    </source>
</evidence>
<dbReference type="AlphaFoldDB" id="A0A2N3KZH0"/>
<dbReference type="EMBL" id="NWTK01000001">
    <property type="protein sequence ID" value="PKR55933.1"/>
    <property type="molecule type" value="Genomic_DNA"/>
</dbReference>
<dbReference type="Gene3D" id="3.10.180.10">
    <property type="entry name" value="2,3-Dihydroxybiphenyl 1,2-Dioxygenase, domain 1"/>
    <property type="match status" value="1"/>
</dbReference>
<proteinExistence type="predicted"/>
<reference evidence="2 3" key="1">
    <citation type="submission" date="2017-09" db="EMBL/GenBank/DDBJ databases">
        <title>Biodiversity and function of Thalassospira species in the particle-attached aromatic-hydrocarbon-degrading consortia from the surface seawater of the South China Sea.</title>
        <authorList>
            <person name="Dong C."/>
            <person name="Liu R."/>
            <person name="Shao Z."/>
        </authorList>
    </citation>
    <scope>NUCLEOTIDE SEQUENCE [LARGE SCALE GENOMIC DNA]</scope>
    <source>
        <strain evidence="2 3">CSC1P2</strain>
    </source>
</reference>
<protein>
    <submittedName>
        <fullName evidence="2">Glyoxalase</fullName>
    </submittedName>
</protein>
<dbReference type="Pfam" id="PF00903">
    <property type="entry name" value="Glyoxalase"/>
    <property type="match status" value="1"/>
</dbReference>
<dbReference type="InterPro" id="IPR004360">
    <property type="entry name" value="Glyas_Fos-R_dOase_dom"/>
</dbReference>
<sequence>MATLTGIDFVGIQAEDLDAARDFYHGKLGLPIMPGPPGAVVFDSKPVPFAVRTPVMDLSSARDHLGAGIALWFACDDADALHAELVKDGIKIVFPPKDGPFGRYFAFCDPFGYTITAHTAVTPAN</sequence>
<dbReference type="OrthoDB" id="9791602at2"/>
<name>A0A2N3KZH0_9PROT</name>
<dbReference type="SUPFAM" id="SSF54593">
    <property type="entry name" value="Glyoxalase/Bleomycin resistance protein/Dihydroxybiphenyl dioxygenase"/>
    <property type="match status" value="1"/>
</dbReference>
<dbReference type="RefSeq" id="WP_101263922.1">
    <property type="nucleotide sequence ID" value="NZ_NWTK01000001.1"/>
</dbReference>
<dbReference type="PROSITE" id="PS51819">
    <property type="entry name" value="VOC"/>
    <property type="match status" value="1"/>
</dbReference>
<dbReference type="InterPro" id="IPR037523">
    <property type="entry name" value="VOC_core"/>
</dbReference>
<feature type="domain" description="VOC" evidence="1">
    <location>
        <begin position="6"/>
        <end position="120"/>
    </location>
</feature>
<comment type="caution">
    <text evidence="2">The sequence shown here is derived from an EMBL/GenBank/DDBJ whole genome shotgun (WGS) entry which is preliminary data.</text>
</comment>
<dbReference type="Proteomes" id="UP000233597">
    <property type="component" value="Unassembled WGS sequence"/>
</dbReference>
<gene>
    <name evidence="2" type="ORF">COO20_01560</name>
</gene>
<evidence type="ECO:0000313" key="2">
    <source>
        <dbReference type="EMBL" id="PKR55933.1"/>
    </source>
</evidence>
<accession>A0A2N3KZH0</accession>
<evidence type="ECO:0000259" key="1">
    <source>
        <dbReference type="PROSITE" id="PS51819"/>
    </source>
</evidence>
<organism evidence="2 3">
    <name type="scientific">Thalassospira marina</name>
    <dbReference type="NCBI Taxonomy" id="2048283"/>
    <lineage>
        <taxon>Bacteria</taxon>
        <taxon>Pseudomonadati</taxon>
        <taxon>Pseudomonadota</taxon>
        <taxon>Alphaproteobacteria</taxon>
        <taxon>Rhodospirillales</taxon>
        <taxon>Thalassospiraceae</taxon>
        <taxon>Thalassospira</taxon>
    </lineage>
</organism>